<dbReference type="InterPro" id="IPR036397">
    <property type="entry name" value="RNaseH_sf"/>
</dbReference>
<dbReference type="AlphaFoldDB" id="A0A8X6UUA6"/>
<comment type="caution">
    <text evidence="2">The sequence shown here is derived from an EMBL/GenBank/DDBJ whole genome shotgun (WGS) entry which is preliminary data.</text>
</comment>
<dbReference type="GO" id="GO:0003676">
    <property type="term" value="F:nucleic acid binding"/>
    <property type="evidence" value="ECO:0007669"/>
    <property type="project" value="InterPro"/>
</dbReference>
<dbReference type="Gene3D" id="3.30.420.10">
    <property type="entry name" value="Ribonuclease H-like superfamily/Ribonuclease H"/>
    <property type="match status" value="2"/>
</dbReference>
<dbReference type="InterPro" id="IPR012337">
    <property type="entry name" value="RNaseH-like_sf"/>
</dbReference>
<protein>
    <submittedName>
        <fullName evidence="2">Retrovirus-related Pol polyprotein from transposon 412</fullName>
    </submittedName>
</protein>
<keyword evidence="3" id="KW-1185">Reference proteome</keyword>
<dbReference type="Proteomes" id="UP000887159">
    <property type="component" value="Unassembled WGS sequence"/>
</dbReference>
<feature type="region of interest" description="Disordered" evidence="1">
    <location>
        <begin position="192"/>
        <end position="234"/>
    </location>
</feature>
<gene>
    <name evidence="2" type="primary">X975_16630</name>
    <name evidence="2" type="ORF">TNCV_4374081</name>
</gene>
<accession>A0A8X6UUA6</accession>
<dbReference type="EMBL" id="BMAU01021040">
    <property type="protein sequence ID" value="GFX87943.1"/>
    <property type="molecule type" value="Genomic_DNA"/>
</dbReference>
<evidence type="ECO:0000313" key="3">
    <source>
        <dbReference type="Proteomes" id="UP000887159"/>
    </source>
</evidence>
<sequence length="234" mass="27432">MKTLQKVHERFYWNNVRSDVEKCCRIGYPCTARKGPRKRTRGRLQLYNVGAPFERIAFDILGLLPRSTDGKNNILVVMDYFTKWPEAYILFPTKRPELLQSNQQDWDKKLPFFLLAYRSAVHETTGYSPSQMHFGRELRMPADLLFSRPPDASLTPEEYIEKLQARMEEMLLLARERIGMASEKMKTRYDARANRTRLPRRRQSVVMESETSQRTLSEAADQLGRSLHSPKKTE</sequence>
<evidence type="ECO:0000313" key="2">
    <source>
        <dbReference type="EMBL" id="GFX87943.1"/>
    </source>
</evidence>
<organism evidence="2 3">
    <name type="scientific">Trichonephila clavipes</name>
    <name type="common">Golden silk orbweaver</name>
    <name type="synonym">Nephila clavipes</name>
    <dbReference type="NCBI Taxonomy" id="2585209"/>
    <lineage>
        <taxon>Eukaryota</taxon>
        <taxon>Metazoa</taxon>
        <taxon>Ecdysozoa</taxon>
        <taxon>Arthropoda</taxon>
        <taxon>Chelicerata</taxon>
        <taxon>Arachnida</taxon>
        <taxon>Araneae</taxon>
        <taxon>Araneomorphae</taxon>
        <taxon>Entelegynae</taxon>
        <taxon>Araneoidea</taxon>
        <taxon>Nephilidae</taxon>
        <taxon>Trichonephila</taxon>
    </lineage>
</organism>
<dbReference type="PANTHER" id="PTHR47266">
    <property type="entry name" value="ENDONUCLEASE-RELATED"/>
    <property type="match status" value="1"/>
</dbReference>
<dbReference type="InterPro" id="IPR052160">
    <property type="entry name" value="Gypsy_RT_Integrase-like"/>
</dbReference>
<proteinExistence type="predicted"/>
<name>A0A8X6UUA6_TRICX</name>
<feature type="compositionally biased region" description="Basic residues" evidence="1">
    <location>
        <begin position="194"/>
        <end position="203"/>
    </location>
</feature>
<dbReference type="SUPFAM" id="SSF53098">
    <property type="entry name" value="Ribonuclease H-like"/>
    <property type="match status" value="1"/>
</dbReference>
<evidence type="ECO:0000256" key="1">
    <source>
        <dbReference type="SAM" id="MobiDB-lite"/>
    </source>
</evidence>
<reference evidence="2" key="1">
    <citation type="submission" date="2020-08" db="EMBL/GenBank/DDBJ databases">
        <title>Multicomponent nature underlies the extraordinary mechanical properties of spider dragline silk.</title>
        <authorList>
            <person name="Kono N."/>
            <person name="Nakamura H."/>
            <person name="Mori M."/>
            <person name="Yoshida Y."/>
            <person name="Ohtoshi R."/>
            <person name="Malay A.D."/>
            <person name="Moran D.A.P."/>
            <person name="Tomita M."/>
            <person name="Numata K."/>
            <person name="Arakawa K."/>
        </authorList>
    </citation>
    <scope>NUCLEOTIDE SEQUENCE</scope>
</reference>